<evidence type="ECO:0000313" key="6">
    <source>
        <dbReference type="EMBL" id="TQR43299.1"/>
    </source>
</evidence>
<gene>
    <name evidence="6" type="ORF">C7Y44_19185</name>
</gene>
<feature type="domain" description="HTH merR-type" evidence="5">
    <location>
        <begin position="10"/>
        <end position="79"/>
    </location>
</feature>
<dbReference type="InterPro" id="IPR047057">
    <property type="entry name" value="MerR_fam"/>
</dbReference>
<keyword evidence="4" id="KW-0804">Transcription</keyword>
<evidence type="ECO:0000256" key="2">
    <source>
        <dbReference type="ARBA" id="ARBA00023015"/>
    </source>
</evidence>
<dbReference type="PANTHER" id="PTHR30204">
    <property type="entry name" value="REDOX-CYCLING DRUG-SENSING TRANSCRIPTIONAL ACTIVATOR SOXR"/>
    <property type="match status" value="1"/>
</dbReference>
<evidence type="ECO:0000313" key="7">
    <source>
        <dbReference type="Proteomes" id="UP000316208"/>
    </source>
</evidence>
<evidence type="ECO:0000259" key="5">
    <source>
        <dbReference type="PROSITE" id="PS50937"/>
    </source>
</evidence>
<dbReference type="InterPro" id="IPR000551">
    <property type="entry name" value="MerR-type_HTH_dom"/>
</dbReference>
<sequence>MKGDIRMEGYYSIGEVSKMTGATIKTIRYYDEVKLLPASTISSTGYRYYNDEDIAQLELILLLRYLGFAVQDIKQILQHEVPVSTSIQWQLEAIEQQIEHLDRLKHIFVHAQEQQHRQAPLSYLHDIADIVHKSTHQRQQFIANKMQQHLGTEGLPYQWREQILTTCIGFVPKVQELSESQLHAWSRMSTMLDDPAFALEMKRKLEPYWETVSNQQLDHSLWGKPYAALTSTILALIEAGENERSANMQQAALDYVQLVTGSVTPITREQVCSFLEQAEAMTSERIQLWWELIITLNPSLAPGAQVQHMIARTLAYLVREPDEQWIAGGVSST</sequence>
<protein>
    <submittedName>
        <fullName evidence="6">MerR family transcriptional regulator</fullName>
    </submittedName>
</protein>
<dbReference type="EMBL" id="SADY01000006">
    <property type="protein sequence ID" value="TQR43299.1"/>
    <property type="molecule type" value="Genomic_DNA"/>
</dbReference>
<keyword evidence="1" id="KW-0678">Repressor</keyword>
<dbReference type="PANTHER" id="PTHR30204:SF69">
    <property type="entry name" value="MERR-FAMILY TRANSCRIPTIONAL REGULATOR"/>
    <property type="match status" value="1"/>
</dbReference>
<dbReference type="CDD" id="cd01106">
    <property type="entry name" value="HTH_TipAL-Mta"/>
    <property type="match status" value="1"/>
</dbReference>
<keyword evidence="3" id="KW-0238">DNA-binding</keyword>
<dbReference type="Pfam" id="PF13411">
    <property type="entry name" value="MerR_1"/>
    <property type="match status" value="1"/>
</dbReference>
<dbReference type="Proteomes" id="UP000316208">
    <property type="component" value="Unassembled WGS sequence"/>
</dbReference>
<organism evidence="6 7">
    <name type="scientific">Paenibacillus popilliae</name>
    <name type="common">Bacillus popilliae</name>
    <dbReference type="NCBI Taxonomy" id="78057"/>
    <lineage>
        <taxon>Bacteria</taxon>
        <taxon>Bacillati</taxon>
        <taxon>Bacillota</taxon>
        <taxon>Bacilli</taxon>
        <taxon>Bacillales</taxon>
        <taxon>Paenibacillaceae</taxon>
        <taxon>Paenibacillus</taxon>
    </lineage>
</organism>
<evidence type="ECO:0000256" key="4">
    <source>
        <dbReference type="ARBA" id="ARBA00023163"/>
    </source>
</evidence>
<evidence type="ECO:0000256" key="3">
    <source>
        <dbReference type="ARBA" id="ARBA00023125"/>
    </source>
</evidence>
<evidence type="ECO:0000256" key="1">
    <source>
        <dbReference type="ARBA" id="ARBA00022491"/>
    </source>
</evidence>
<dbReference type="InterPro" id="IPR009061">
    <property type="entry name" value="DNA-bd_dom_put_sf"/>
</dbReference>
<reference evidence="6 7" key="1">
    <citation type="submission" date="2018-03" db="EMBL/GenBank/DDBJ databases">
        <title>Aerobic endospore-forming bacteria genome sequencing and assembly.</title>
        <authorList>
            <person name="Cavalcante D.A."/>
            <person name="Driks A."/>
            <person name="Putonti C."/>
            <person name="De-Souza M.T."/>
        </authorList>
    </citation>
    <scope>NUCLEOTIDE SEQUENCE [LARGE SCALE GENOMIC DNA]</scope>
    <source>
        <strain evidence="6 7">SDF0028</strain>
    </source>
</reference>
<dbReference type="PROSITE" id="PS50937">
    <property type="entry name" value="HTH_MERR_2"/>
    <property type="match status" value="1"/>
</dbReference>
<comment type="caution">
    <text evidence="6">The sequence shown here is derived from an EMBL/GenBank/DDBJ whole genome shotgun (WGS) entry which is preliminary data.</text>
</comment>
<keyword evidence="7" id="KW-1185">Reference proteome</keyword>
<accession>A0ABY3AN85</accession>
<dbReference type="SMART" id="SM00422">
    <property type="entry name" value="HTH_MERR"/>
    <property type="match status" value="1"/>
</dbReference>
<keyword evidence="2" id="KW-0805">Transcription regulation</keyword>
<proteinExistence type="predicted"/>
<dbReference type="SUPFAM" id="SSF46955">
    <property type="entry name" value="Putative DNA-binding domain"/>
    <property type="match status" value="1"/>
</dbReference>
<dbReference type="PRINTS" id="PR00040">
    <property type="entry name" value="HTHMERR"/>
</dbReference>
<dbReference type="Gene3D" id="1.10.1660.10">
    <property type="match status" value="1"/>
</dbReference>
<name>A0ABY3AN85_PAEPP</name>